<dbReference type="PANTHER" id="PTHR30437:SF4">
    <property type="entry name" value="TRANSCRIPTION ELONGATION FACTOR GREA"/>
    <property type="match status" value="1"/>
</dbReference>
<dbReference type="PANTHER" id="PTHR30437">
    <property type="entry name" value="TRANSCRIPTION ELONGATION FACTOR GREA"/>
    <property type="match status" value="1"/>
</dbReference>
<evidence type="ECO:0000259" key="5">
    <source>
        <dbReference type="Pfam" id="PF03449"/>
    </source>
</evidence>
<dbReference type="PIRSF" id="PIRSF006092">
    <property type="entry name" value="GreA_GreB"/>
    <property type="match status" value="1"/>
</dbReference>
<dbReference type="InterPro" id="IPR036953">
    <property type="entry name" value="GreA/GreB_C_sf"/>
</dbReference>
<comment type="similarity">
    <text evidence="1">Belongs to the GreA/GreB family.</text>
</comment>
<evidence type="ECO:0000313" key="7">
    <source>
        <dbReference type="Proteomes" id="UP001157733"/>
    </source>
</evidence>
<keyword evidence="6" id="KW-0251">Elongation factor</keyword>
<feature type="domain" description="Transcription elongation factor GreA/GreB C-terminal" evidence="4">
    <location>
        <begin position="76"/>
        <end position="150"/>
    </location>
</feature>
<dbReference type="InterPro" id="IPR022691">
    <property type="entry name" value="Tscrpt_elong_fac_GreA/B_N"/>
</dbReference>
<dbReference type="InterPro" id="IPR001437">
    <property type="entry name" value="Tscrpt_elong_fac_GreA/B_C"/>
</dbReference>
<dbReference type="PROSITE" id="PS00830">
    <property type="entry name" value="GREAB_2"/>
    <property type="match status" value="1"/>
</dbReference>
<dbReference type="InterPro" id="IPR036805">
    <property type="entry name" value="Tscrpt_elong_fac_GreA/B_N_sf"/>
</dbReference>
<dbReference type="SUPFAM" id="SSF46557">
    <property type="entry name" value="GreA transcript cleavage protein, N-terminal domain"/>
    <property type="match status" value="1"/>
</dbReference>
<dbReference type="Gene3D" id="3.10.50.30">
    <property type="entry name" value="Transcription elongation factor, GreA/GreB, C-terminal domain"/>
    <property type="match status" value="1"/>
</dbReference>
<keyword evidence="7" id="KW-1185">Reference proteome</keyword>
<keyword evidence="3" id="KW-0804">Transcription</keyword>
<dbReference type="RefSeq" id="WP_282010849.1">
    <property type="nucleotide sequence ID" value="NZ_OX336137.1"/>
</dbReference>
<dbReference type="InterPro" id="IPR018151">
    <property type="entry name" value="TF_GreA/GreB_CS"/>
</dbReference>
<reference evidence="6 7" key="1">
    <citation type="submission" date="2022-09" db="EMBL/GenBank/DDBJ databases">
        <authorList>
            <person name="Kop L."/>
        </authorList>
    </citation>
    <scope>NUCLEOTIDE SEQUENCE [LARGE SCALE GENOMIC DNA]</scope>
    <source>
        <strain evidence="6 7">347</strain>
    </source>
</reference>
<organism evidence="6 7">
    <name type="scientific">Nitrospina watsonii</name>
    <dbReference type="NCBI Taxonomy" id="1323948"/>
    <lineage>
        <taxon>Bacteria</taxon>
        <taxon>Pseudomonadati</taxon>
        <taxon>Nitrospinota/Tectimicrobiota group</taxon>
        <taxon>Nitrospinota</taxon>
        <taxon>Nitrospinia</taxon>
        <taxon>Nitrospinales</taxon>
        <taxon>Nitrospinaceae</taxon>
        <taxon>Nitrospina</taxon>
    </lineage>
</organism>
<dbReference type="InterPro" id="IPR023459">
    <property type="entry name" value="Tscrpt_elong_fac_GreA/B_fam"/>
</dbReference>
<evidence type="ECO:0000256" key="3">
    <source>
        <dbReference type="ARBA" id="ARBA00023163"/>
    </source>
</evidence>
<sequence>MRLPIVDKLEKDLMDSKRELEVDIPKALKTATDMGDLSENAEYKAAKERQMFLESRVSQLQKRISDIVSIDIHRIPKDRSGLGSTMLLKDLDSGQEKTFNLVFPEEVNPEEGKISLASPLGKALLGKQEGDDVQLKFGDKQQEFEVLQVTTIHETLNHSGQQDS</sequence>
<dbReference type="SUPFAM" id="SSF54534">
    <property type="entry name" value="FKBP-like"/>
    <property type="match status" value="1"/>
</dbReference>
<name>A0ABN8W0I9_9BACT</name>
<dbReference type="Gene3D" id="1.10.287.180">
    <property type="entry name" value="Transcription elongation factor, GreA/GreB, N-terminal domain"/>
    <property type="match status" value="1"/>
</dbReference>
<dbReference type="Pfam" id="PF03449">
    <property type="entry name" value="GreA_GreB_N"/>
    <property type="match status" value="1"/>
</dbReference>
<accession>A0ABN8W0I9</accession>
<evidence type="ECO:0000256" key="1">
    <source>
        <dbReference type="ARBA" id="ARBA00008213"/>
    </source>
</evidence>
<feature type="domain" description="Transcription elongation factor GreA/GreB N-terminal" evidence="5">
    <location>
        <begin position="7"/>
        <end position="66"/>
    </location>
</feature>
<gene>
    <name evidence="6" type="ORF">NSPWAT_1075</name>
</gene>
<proteinExistence type="inferred from homology"/>
<evidence type="ECO:0000313" key="6">
    <source>
        <dbReference type="EMBL" id="CAI2717934.1"/>
    </source>
</evidence>
<dbReference type="Pfam" id="PF01272">
    <property type="entry name" value="GreA_GreB"/>
    <property type="match status" value="1"/>
</dbReference>
<evidence type="ECO:0000259" key="4">
    <source>
        <dbReference type="Pfam" id="PF01272"/>
    </source>
</evidence>
<dbReference type="GO" id="GO:0003746">
    <property type="term" value="F:translation elongation factor activity"/>
    <property type="evidence" value="ECO:0007669"/>
    <property type="project" value="UniProtKB-KW"/>
</dbReference>
<protein>
    <submittedName>
        <fullName evidence="6">Transcription elongation factor GreA</fullName>
    </submittedName>
</protein>
<dbReference type="EMBL" id="OX336137">
    <property type="protein sequence ID" value="CAI2717934.1"/>
    <property type="molecule type" value="Genomic_DNA"/>
</dbReference>
<dbReference type="Proteomes" id="UP001157733">
    <property type="component" value="Chromosome"/>
</dbReference>
<evidence type="ECO:0000256" key="2">
    <source>
        <dbReference type="ARBA" id="ARBA00023015"/>
    </source>
</evidence>
<keyword evidence="6" id="KW-0648">Protein biosynthesis</keyword>
<keyword evidence="2" id="KW-0805">Transcription regulation</keyword>